<dbReference type="KEGG" id="cpb:Cphamn1_1020"/>
<protein>
    <submittedName>
        <fullName evidence="1">RNA polymerase, sigma-24 subunit, ECF subfamily</fullName>
    </submittedName>
</protein>
<reference evidence="1" key="1">
    <citation type="submission" date="2008-06" db="EMBL/GenBank/DDBJ databases">
        <title>Complete sequence of Chlorobium phaeobacteroides BS1.</title>
        <authorList>
            <consortium name="US DOE Joint Genome Institute"/>
            <person name="Lucas S."/>
            <person name="Copeland A."/>
            <person name="Lapidus A."/>
            <person name="Glavina del Rio T."/>
            <person name="Dalin E."/>
            <person name="Tice H."/>
            <person name="Bruce D."/>
            <person name="Goodwin L."/>
            <person name="Pitluck S."/>
            <person name="Schmutz J."/>
            <person name="Larimer F."/>
            <person name="Land M."/>
            <person name="Hauser L."/>
            <person name="Kyrpides N."/>
            <person name="Ovchinnikova G."/>
            <person name="Li T."/>
            <person name="Liu Z."/>
            <person name="Zhao F."/>
            <person name="Overmann J."/>
            <person name="Bryant D.A."/>
            <person name="Richardson P."/>
        </authorList>
    </citation>
    <scope>NUCLEOTIDE SEQUENCE [LARGE SCALE GENOMIC DNA]</scope>
    <source>
        <strain evidence="1">BS1</strain>
    </source>
</reference>
<sequence>MIDAKRTPLDLIDTVYTLAYWMTGSEAATNELFRRTYNAAEIDASETELLKAFRACYLNFFAHDSSRNVPASPYTPRNLPLSSIFKRYADIKLSVLLSEICELNHRDIATIIGKPVGTIRQWLSWGRKSLIKDTGEHVRQYGESGFASPREKTAGLGFSADLEEVDYR</sequence>
<gene>
    <name evidence="1" type="ordered locus">Cphamn1_1020</name>
</gene>
<dbReference type="EMBL" id="CP001101">
    <property type="protein sequence ID" value="ACE03961.1"/>
    <property type="molecule type" value="Genomic_DNA"/>
</dbReference>
<proteinExistence type="predicted"/>
<name>B3EQ29_CHLPB</name>
<dbReference type="InterPro" id="IPR013324">
    <property type="entry name" value="RNA_pol_sigma_r3/r4-like"/>
</dbReference>
<dbReference type="SUPFAM" id="SSF88659">
    <property type="entry name" value="Sigma3 and sigma4 domains of RNA polymerase sigma factors"/>
    <property type="match status" value="1"/>
</dbReference>
<dbReference type="HOGENOM" id="CLU_1794654_0_0_10"/>
<dbReference type="STRING" id="331678.Cphamn1_1020"/>
<dbReference type="AlphaFoldDB" id="B3EQ29"/>
<accession>B3EQ29</accession>
<dbReference type="eggNOG" id="COG1595">
    <property type="taxonomic scope" value="Bacteria"/>
</dbReference>
<organism evidence="1">
    <name type="scientific">Chlorobium phaeobacteroides (strain BS1)</name>
    <dbReference type="NCBI Taxonomy" id="331678"/>
    <lineage>
        <taxon>Bacteria</taxon>
        <taxon>Pseudomonadati</taxon>
        <taxon>Chlorobiota</taxon>
        <taxon>Chlorobiia</taxon>
        <taxon>Chlorobiales</taxon>
        <taxon>Chlorobiaceae</taxon>
        <taxon>Chlorobium/Pelodictyon group</taxon>
        <taxon>Chlorobium</taxon>
    </lineage>
</organism>
<evidence type="ECO:0000313" key="1">
    <source>
        <dbReference type="EMBL" id="ACE03961.1"/>
    </source>
</evidence>